<evidence type="ECO:0000313" key="3">
    <source>
        <dbReference type="Proteomes" id="UP000272942"/>
    </source>
</evidence>
<feature type="compositionally biased region" description="Polar residues" evidence="1">
    <location>
        <begin position="24"/>
        <end position="35"/>
    </location>
</feature>
<dbReference type="WBParaSite" id="ECPE_0001231901-mRNA-1">
    <property type="protein sequence ID" value="ECPE_0001231901-mRNA-1"/>
    <property type="gene ID" value="ECPE_0001231901"/>
</dbReference>
<feature type="compositionally biased region" description="Polar residues" evidence="1">
    <location>
        <begin position="46"/>
        <end position="61"/>
    </location>
</feature>
<evidence type="ECO:0000313" key="4">
    <source>
        <dbReference type="WBParaSite" id="ECPE_0001231901-mRNA-1"/>
    </source>
</evidence>
<feature type="region of interest" description="Disordered" evidence="1">
    <location>
        <begin position="22"/>
        <end position="124"/>
    </location>
</feature>
<protein>
    <submittedName>
        <fullName evidence="2 4">Uncharacterized protein</fullName>
    </submittedName>
</protein>
<gene>
    <name evidence="2" type="ORF">ECPE_LOCUS12283</name>
</gene>
<name>A0A183AZ98_9TREM</name>
<organism evidence="4">
    <name type="scientific">Echinostoma caproni</name>
    <dbReference type="NCBI Taxonomy" id="27848"/>
    <lineage>
        <taxon>Eukaryota</taxon>
        <taxon>Metazoa</taxon>
        <taxon>Spiralia</taxon>
        <taxon>Lophotrochozoa</taxon>
        <taxon>Platyhelminthes</taxon>
        <taxon>Trematoda</taxon>
        <taxon>Digenea</taxon>
        <taxon>Plagiorchiida</taxon>
        <taxon>Echinostomata</taxon>
        <taxon>Echinostomatoidea</taxon>
        <taxon>Echinostomatidae</taxon>
        <taxon>Echinostoma</taxon>
    </lineage>
</organism>
<sequence>MYDRDPDECDTSEFHVFLKRLDSTGPNSARPNRSFSLRIGDGKLTSAGTDSVGTNGHNQSIKYIDTTPTNSKSPRTPPTTRPERNSLSPTSAVIRSSRHPSGEQPKFVDSPRISGMPRSNSSLPVDQFHQQHHFPHQPFTTTTVNAQLDAFRGKTDFAHPDHGRSRPEVVTPVEAKSTTTDPTGRGYRALPCTERCEKQLCEIVTTKATSEEYGYLTTGPYSRSGSEVSRSSSIHSFASSSTSAQPGTTNNGSLPSLVIAQQRTATNSMASATGRLPRPGVADYGSRASNSSSPYVTESSLSGESNAGCVAVGSDPITPKPGRTAPTARWTGNSMTNSTNQSYTAQASGGSKKMNSMESVYGRGFSRDSPRGVVVTRREPDDSESKPTLEVVGRPRVLLEYGDL</sequence>
<feature type="region of interest" description="Disordered" evidence="1">
    <location>
        <begin position="265"/>
        <end position="388"/>
    </location>
</feature>
<feature type="region of interest" description="Disordered" evidence="1">
    <location>
        <begin position="156"/>
        <end position="186"/>
    </location>
</feature>
<evidence type="ECO:0000313" key="2">
    <source>
        <dbReference type="EMBL" id="VDP89555.1"/>
    </source>
</evidence>
<feature type="compositionally biased region" description="Polar residues" evidence="1">
    <location>
        <begin position="330"/>
        <end position="358"/>
    </location>
</feature>
<feature type="compositionally biased region" description="Basic and acidic residues" evidence="1">
    <location>
        <begin position="156"/>
        <end position="167"/>
    </location>
</feature>
<reference evidence="4" key="1">
    <citation type="submission" date="2016-06" db="UniProtKB">
        <authorList>
            <consortium name="WormBaseParasite"/>
        </authorList>
    </citation>
    <scope>IDENTIFICATION</scope>
</reference>
<dbReference type="Proteomes" id="UP000272942">
    <property type="component" value="Unassembled WGS sequence"/>
</dbReference>
<accession>A0A183AZ98</accession>
<proteinExistence type="predicted"/>
<dbReference type="AlphaFoldDB" id="A0A183AZ98"/>
<reference evidence="2 3" key="2">
    <citation type="submission" date="2018-11" db="EMBL/GenBank/DDBJ databases">
        <authorList>
            <consortium name="Pathogen Informatics"/>
        </authorList>
    </citation>
    <scope>NUCLEOTIDE SEQUENCE [LARGE SCALE GENOMIC DNA]</scope>
    <source>
        <strain evidence="2 3">Egypt</strain>
    </source>
</reference>
<keyword evidence="3" id="KW-1185">Reference proteome</keyword>
<dbReference type="EMBL" id="UZAN01052557">
    <property type="protein sequence ID" value="VDP89555.1"/>
    <property type="molecule type" value="Genomic_DNA"/>
</dbReference>
<feature type="compositionally biased region" description="Polar residues" evidence="1">
    <location>
        <begin position="287"/>
        <end position="305"/>
    </location>
</feature>
<evidence type="ECO:0000256" key="1">
    <source>
        <dbReference type="SAM" id="MobiDB-lite"/>
    </source>
</evidence>
<feature type="compositionally biased region" description="Basic and acidic residues" evidence="1">
    <location>
        <begin position="365"/>
        <end position="387"/>
    </location>
</feature>